<dbReference type="Pfam" id="PF06985">
    <property type="entry name" value="HET"/>
    <property type="match status" value="1"/>
</dbReference>
<protein>
    <recommendedName>
        <fullName evidence="1">Heterokaryon incompatibility domain-containing protein</fullName>
    </recommendedName>
</protein>
<organism evidence="2 3">
    <name type="scientific">Elasticomyces elasticus</name>
    <dbReference type="NCBI Taxonomy" id="574655"/>
    <lineage>
        <taxon>Eukaryota</taxon>
        <taxon>Fungi</taxon>
        <taxon>Dikarya</taxon>
        <taxon>Ascomycota</taxon>
        <taxon>Pezizomycotina</taxon>
        <taxon>Dothideomycetes</taxon>
        <taxon>Dothideomycetidae</taxon>
        <taxon>Mycosphaerellales</taxon>
        <taxon>Teratosphaeriaceae</taxon>
        <taxon>Elasticomyces</taxon>
    </lineage>
</organism>
<dbReference type="EMBL" id="JAVRQU010000020">
    <property type="protein sequence ID" value="KAK5692034.1"/>
    <property type="molecule type" value="Genomic_DNA"/>
</dbReference>
<proteinExistence type="predicted"/>
<dbReference type="PANTHER" id="PTHR10622:SF12">
    <property type="entry name" value="HET DOMAIN-CONTAINING PROTEIN"/>
    <property type="match status" value="1"/>
</dbReference>
<evidence type="ECO:0000313" key="2">
    <source>
        <dbReference type="EMBL" id="KAK5692034.1"/>
    </source>
</evidence>
<evidence type="ECO:0000313" key="3">
    <source>
        <dbReference type="Proteomes" id="UP001310594"/>
    </source>
</evidence>
<sequence length="143" mass="17056">MRLINTRTLQLEDFFAQPDKPEYVILSHRWGADEVSYKEYVKGRYETTQAGYRKIAECCDFARRWDWDYVWIDTCCIDKRSSAELSEAINSMYAWYKNARACFVYLTDVTLPTEDSDWKKSFVKSAWFTRGWSKFGYAMRPGR</sequence>
<evidence type="ECO:0000259" key="1">
    <source>
        <dbReference type="Pfam" id="PF06985"/>
    </source>
</evidence>
<reference evidence="2" key="1">
    <citation type="submission" date="2023-08" db="EMBL/GenBank/DDBJ databases">
        <title>Black Yeasts Isolated from many extreme environments.</title>
        <authorList>
            <person name="Coleine C."/>
            <person name="Stajich J.E."/>
            <person name="Selbmann L."/>
        </authorList>
    </citation>
    <scope>NUCLEOTIDE SEQUENCE</scope>
    <source>
        <strain evidence="2">CCFEE 5810</strain>
    </source>
</reference>
<comment type="caution">
    <text evidence="2">The sequence shown here is derived from an EMBL/GenBank/DDBJ whole genome shotgun (WGS) entry which is preliminary data.</text>
</comment>
<dbReference type="PANTHER" id="PTHR10622">
    <property type="entry name" value="HET DOMAIN-CONTAINING PROTEIN"/>
    <property type="match status" value="1"/>
</dbReference>
<accession>A0AAN7ZW24</accession>
<dbReference type="InterPro" id="IPR010730">
    <property type="entry name" value="HET"/>
</dbReference>
<dbReference type="AlphaFoldDB" id="A0AAN7ZW24"/>
<feature type="domain" description="Heterokaryon incompatibility" evidence="1">
    <location>
        <begin position="23"/>
        <end position="108"/>
    </location>
</feature>
<name>A0AAN7ZW24_9PEZI</name>
<gene>
    <name evidence="2" type="ORF">LTR97_011207</name>
</gene>
<dbReference type="Proteomes" id="UP001310594">
    <property type="component" value="Unassembled WGS sequence"/>
</dbReference>